<name>A0A2V1EBC7_9PLEO</name>
<sequence>MLKSAIWQLFGAIGSANAVKRKIAEVTTLTGRGSWFPGPYNDRPIWTSVSERIRMTDYGKIKDIQPITLDTRSRSQVVYVLETILQEWYQNSGILNAWHAGQVAAYKLQYDSLSPDFTSLLVPFGLRPLQIDLLDKDEGLLKQFLEHKIQIIV</sequence>
<accession>A0A2V1EBC7</accession>
<gene>
    <name evidence="1" type="ORF">DM02DRAFT_648418</name>
</gene>
<dbReference type="EMBL" id="KZ805302">
    <property type="protein sequence ID" value="PVI07831.1"/>
    <property type="molecule type" value="Genomic_DNA"/>
</dbReference>
<dbReference type="Proteomes" id="UP000244855">
    <property type="component" value="Unassembled WGS sequence"/>
</dbReference>
<proteinExistence type="predicted"/>
<evidence type="ECO:0000313" key="2">
    <source>
        <dbReference type="Proteomes" id="UP000244855"/>
    </source>
</evidence>
<protein>
    <submittedName>
        <fullName evidence="1">Uncharacterized protein</fullName>
    </submittedName>
</protein>
<organism evidence="1 2">
    <name type="scientific">Periconia macrospinosa</name>
    <dbReference type="NCBI Taxonomy" id="97972"/>
    <lineage>
        <taxon>Eukaryota</taxon>
        <taxon>Fungi</taxon>
        <taxon>Dikarya</taxon>
        <taxon>Ascomycota</taxon>
        <taxon>Pezizomycotina</taxon>
        <taxon>Dothideomycetes</taxon>
        <taxon>Pleosporomycetidae</taxon>
        <taxon>Pleosporales</taxon>
        <taxon>Massarineae</taxon>
        <taxon>Periconiaceae</taxon>
        <taxon>Periconia</taxon>
    </lineage>
</organism>
<reference evidence="1 2" key="1">
    <citation type="journal article" date="2018" name="Sci. Rep.">
        <title>Comparative genomics provides insights into the lifestyle and reveals functional heterogeneity of dark septate endophytic fungi.</title>
        <authorList>
            <person name="Knapp D.G."/>
            <person name="Nemeth J.B."/>
            <person name="Barry K."/>
            <person name="Hainaut M."/>
            <person name="Henrissat B."/>
            <person name="Johnson J."/>
            <person name="Kuo A."/>
            <person name="Lim J.H.P."/>
            <person name="Lipzen A."/>
            <person name="Nolan M."/>
            <person name="Ohm R.A."/>
            <person name="Tamas L."/>
            <person name="Grigoriev I.V."/>
            <person name="Spatafora J.W."/>
            <person name="Nagy L.G."/>
            <person name="Kovacs G.M."/>
        </authorList>
    </citation>
    <scope>NUCLEOTIDE SEQUENCE [LARGE SCALE GENOMIC DNA]</scope>
    <source>
        <strain evidence="1 2">DSE2036</strain>
    </source>
</reference>
<dbReference type="AlphaFoldDB" id="A0A2V1EBC7"/>
<evidence type="ECO:0000313" key="1">
    <source>
        <dbReference type="EMBL" id="PVI07831.1"/>
    </source>
</evidence>
<keyword evidence="2" id="KW-1185">Reference proteome</keyword>